<proteinExistence type="predicted"/>
<protein>
    <submittedName>
        <fullName evidence="2">Uncharacterized protein</fullName>
    </submittedName>
</protein>
<evidence type="ECO:0000313" key="2">
    <source>
        <dbReference type="EMBL" id="KAK8916990.1"/>
    </source>
</evidence>
<dbReference type="AlphaFoldDB" id="A0AAP0AWG0"/>
<feature type="region of interest" description="Disordered" evidence="1">
    <location>
        <begin position="197"/>
        <end position="224"/>
    </location>
</feature>
<reference evidence="2 3" key="1">
    <citation type="journal article" date="2022" name="Nat. Plants">
        <title>Genomes of leafy and leafless Platanthera orchids illuminate the evolution of mycoheterotrophy.</title>
        <authorList>
            <person name="Li M.H."/>
            <person name="Liu K.W."/>
            <person name="Li Z."/>
            <person name="Lu H.C."/>
            <person name="Ye Q.L."/>
            <person name="Zhang D."/>
            <person name="Wang J.Y."/>
            <person name="Li Y.F."/>
            <person name="Zhong Z.M."/>
            <person name="Liu X."/>
            <person name="Yu X."/>
            <person name="Liu D.K."/>
            <person name="Tu X.D."/>
            <person name="Liu B."/>
            <person name="Hao Y."/>
            <person name="Liao X.Y."/>
            <person name="Jiang Y.T."/>
            <person name="Sun W.H."/>
            <person name="Chen J."/>
            <person name="Chen Y.Q."/>
            <person name="Ai Y."/>
            <person name="Zhai J.W."/>
            <person name="Wu S.S."/>
            <person name="Zhou Z."/>
            <person name="Hsiao Y.Y."/>
            <person name="Wu W.L."/>
            <person name="Chen Y.Y."/>
            <person name="Lin Y.F."/>
            <person name="Hsu J.L."/>
            <person name="Li C.Y."/>
            <person name="Wang Z.W."/>
            <person name="Zhao X."/>
            <person name="Zhong W.Y."/>
            <person name="Ma X.K."/>
            <person name="Ma L."/>
            <person name="Huang J."/>
            <person name="Chen G.Z."/>
            <person name="Huang M.Z."/>
            <person name="Huang L."/>
            <person name="Peng D.H."/>
            <person name="Luo Y.B."/>
            <person name="Zou S.Q."/>
            <person name="Chen S.P."/>
            <person name="Lan S."/>
            <person name="Tsai W.C."/>
            <person name="Van de Peer Y."/>
            <person name="Liu Z.J."/>
        </authorList>
    </citation>
    <scope>NUCLEOTIDE SEQUENCE [LARGE SCALE GENOMIC DNA]</scope>
    <source>
        <strain evidence="2">Lor287</strain>
    </source>
</reference>
<dbReference type="EMBL" id="JBBWWQ010000020">
    <property type="protein sequence ID" value="KAK8916990.1"/>
    <property type="molecule type" value="Genomic_DNA"/>
</dbReference>
<accession>A0AAP0AWG0</accession>
<name>A0AAP0AWG0_9ASPA</name>
<sequence length="224" mass="24535">MSRVAATGAPTVKSAMQLVGELRREGEGGGSTSFKVLPEVPDGVSMRVALEVENEIEILSHIQNPCLLNLINYTPPSGKMVLYMISSPLANTHLVGFDGESPPLAPFHPIVDYPSRCKVGERPSRRPALVANNCSNQPILLLSFGVVQQPPISGSREEFSRGRNFIVSSRPCLLPFHLSKEHISVCAQLANRRAQPAAAHRARANPVRRRVQPAWMRPKAAREH</sequence>
<feature type="compositionally biased region" description="Basic residues" evidence="1">
    <location>
        <begin position="200"/>
        <end position="211"/>
    </location>
</feature>
<gene>
    <name evidence="2" type="ORF">KSP39_PZI022491</name>
</gene>
<keyword evidence="3" id="KW-1185">Reference proteome</keyword>
<organism evidence="2 3">
    <name type="scientific">Platanthera zijinensis</name>
    <dbReference type="NCBI Taxonomy" id="2320716"/>
    <lineage>
        <taxon>Eukaryota</taxon>
        <taxon>Viridiplantae</taxon>
        <taxon>Streptophyta</taxon>
        <taxon>Embryophyta</taxon>
        <taxon>Tracheophyta</taxon>
        <taxon>Spermatophyta</taxon>
        <taxon>Magnoliopsida</taxon>
        <taxon>Liliopsida</taxon>
        <taxon>Asparagales</taxon>
        <taxon>Orchidaceae</taxon>
        <taxon>Orchidoideae</taxon>
        <taxon>Orchideae</taxon>
        <taxon>Orchidinae</taxon>
        <taxon>Platanthera</taxon>
    </lineage>
</organism>
<dbReference type="Proteomes" id="UP001418222">
    <property type="component" value="Unassembled WGS sequence"/>
</dbReference>
<evidence type="ECO:0000313" key="3">
    <source>
        <dbReference type="Proteomes" id="UP001418222"/>
    </source>
</evidence>
<evidence type="ECO:0000256" key="1">
    <source>
        <dbReference type="SAM" id="MobiDB-lite"/>
    </source>
</evidence>
<comment type="caution">
    <text evidence="2">The sequence shown here is derived from an EMBL/GenBank/DDBJ whole genome shotgun (WGS) entry which is preliminary data.</text>
</comment>